<comment type="caution">
    <text evidence="5">Lacks conserved residue(s) required for the propagation of feature annotation.</text>
</comment>
<gene>
    <name evidence="6" type="ORF">CANARDRAFT_26940</name>
</gene>
<dbReference type="EMBL" id="KV453848">
    <property type="protein sequence ID" value="ODV87552.1"/>
    <property type="molecule type" value="Genomic_DNA"/>
</dbReference>
<keyword evidence="4 5" id="KW-0472">Membrane</keyword>
<dbReference type="Gene3D" id="1.20.120.1630">
    <property type="match status" value="1"/>
</dbReference>
<dbReference type="AlphaFoldDB" id="A0A1E4T737"/>
<protein>
    <recommendedName>
        <fullName evidence="5">Protein-S-isoprenylcysteine O-methyltransferase</fullName>
        <ecNumber evidence="5">2.1.1.100</ecNumber>
    </recommendedName>
</protein>
<feature type="transmembrane region" description="Helical" evidence="5">
    <location>
        <begin position="56"/>
        <end position="79"/>
    </location>
</feature>
<evidence type="ECO:0000256" key="1">
    <source>
        <dbReference type="ARBA" id="ARBA00004141"/>
    </source>
</evidence>
<keyword evidence="2 5" id="KW-0812">Transmembrane</keyword>
<comment type="subcellular location">
    <subcellularLocation>
        <location evidence="5">Endoplasmic reticulum membrane</location>
        <topology evidence="5">Multi-pass membrane protein</topology>
    </subcellularLocation>
    <subcellularLocation>
        <location evidence="1">Membrane</location>
        <topology evidence="1">Multi-pass membrane protein</topology>
    </subcellularLocation>
</comment>
<accession>A0A1E4T737</accession>
<sequence>MKISKSNETKILIDGGYEKGKYVTFVLITLHTLWYVVSISTYYYQAEYKHDYEFDLYSLIGLIVNLFGVVMLSYVVSILGEYWTVKLMIAKEHPLIRHPLFEYIKHPNYYLNIIPELAGLAILCHAWVWLAIAGPIYLIFLYLRIKEENVAIKEELIDTRLVQ</sequence>
<dbReference type="GO" id="GO:0032259">
    <property type="term" value="P:methylation"/>
    <property type="evidence" value="ECO:0007669"/>
    <property type="project" value="UniProtKB-KW"/>
</dbReference>
<dbReference type="InterPro" id="IPR007269">
    <property type="entry name" value="ICMT_MeTrfase"/>
</dbReference>
<name>A0A1E4T737_9ASCO</name>
<dbReference type="Pfam" id="PF04140">
    <property type="entry name" value="ICMT"/>
    <property type="match status" value="1"/>
</dbReference>
<evidence type="ECO:0000313" key="6">
    <source>
        <dbReference type="EMBL" id="ODV87552.1"/>
    </source>
</evidence>
<reference evidence="7" key="1">
    <citation type="submission" date="2016-04" db="EMBL/GenBank/DDBJ databases">
        <title>Comparative genomics of biotechnologically important yeasts.</title>
        <authorList>
            <consortium name="DOE Joint Genome Institute"/>
            <person name="Riley R."/>
            <person name="Haridas S."/>
            <person name="Wolfe K.H."/>
            <person name="Lopes M.R."/>
            <person name="Hittinger C.T."/>
            <person name="Goker M."/>
            <person name="Salamov A."/>
            <person name="Wisecaver J."/>
            <person name="Long T.M."/>
            <person name="Aerts A.L."/>
            <person name="Barry K."/>
            <person name="Choi C."/>
            <person name="Clum A."/>
            <person name="Coughlan A.Y."/>
            <person name="Deshpande S."/>
            <person name="Douglass A.P."/>
            <person name="Hanson S.J."/>
            <person name="Klenk H.-P."/>
            <person name="Labutti K."/>
            <person name="Lapidus A."/>
            <person name="Lindquist E."/>
            <person name="Lipzen A."/>
            <person name="Meier-Kolthoff J.P."/>
            <person name="Ohm R.A."/>
            <person name="Otillar R.P."/>
            <person name="Pangilinan J."/>
            <person name="Peng Y."/>
            <person name="Rokas A."/>
            <person name="Rosa C.A."/>
            <person name="Scheuner C."/>
            <person name="Sibirny A.A."/>
            <person name="Slot J.C."/>
            <person name="Stielow J.B."/>
            <person name="Sun H."/>
            <person name="Kurtzman C.P."/>
            <person name="Blackwell M."/>
            <person name="Grigoriev I.V."/>
            <person name="Jeffries T.W."/>
        </authorList>
    </citation>
    <scope>NUCLEOTIDE SEQUENCE [LARGE SCALE GENOMIC DNA]</scope>
    <source>
        <strain evidence="7">NRRL YB-2248</strain>
    </source>
</reference>
<keyword evidence="7" id="KW-1185">Reference proteome</keyword>
<dbReference type="EC" id="2.1.1.100" evidence="5"/>
<dbReference type="GO" id="GO:0004671">
    <property type="term" value="F:protein C-terminal S-isoprenylcysteine carboxyl O-methyltransferase activity"/>
    <property type="evidence" value="ECO:0007669"/>
    <property type="project" value="UniProtKB-EC"/>
</dbReference>
<feature type="transmembrane region" description="Helical" evidence="5">
    <location>
        <begin position="117"/>
        <end position="143"/>
    </location>
</feature>
<keyword evidence="5" id="KW-0256">Endoplasmic reticulum</keyword>
<dbReference type="Proteomes" id="UP000094801">
    <property type="component" value="Unassembled WGS sequence"/>
</dbReference>
<feature type="transmembrane region" description="Helical" evidence="5">
    <location>
        <begin position="22"/>
        <end position="44"/>
    </location>
</feature>
<evidence type="ECO:0000256" key="5">
    <source>
        <dbReference type="RuleBase" id="RU362022"/>
    </source>
</evidence>
<evidence type="ECO:0000256" key="2">
    <source>
        <dbReference type="ARBA" id="ARBA00022692"/>
    </source>
</evidence>
<dbReference type="GO" id="GO:0005789">
    <property type="term" value="C:endoplasmic reticulum membrane"/>
    <property type="evidence" value="ECO:0007669"/>
    <property type="project" value="UniProtKB-SubCell"/>
</dbReference>
<dbReference type="InterPro" id="IPR052527">
    <property type="entry name" value="Metal_cation-efflux_comp"/>
</dbReference>
<organism evidence="6 7">
    <name type="scientific">[Candida] arabinofermentans NRRL YB-2248</name>
    <dbReference type="NCBI Taxonomy" id="983967"/>
    <lineage>
        <taxon>Eukaryota</taxon>
        <taxon>Fungi</taxon>
        <taxon>Dikarya</taxon>
        <taxon>Ascomycota</taxon>
        <taxon>Saccharomycotina</taxon>
        <taxon>Pichiomycetes</taxon>
        <taxon>Pichiales</taxon>
        <taxon>Pichiaceae</taxon>
        <taxon>Ogataea</taxon>
        <taxon>Ogataea/Candida clade</taxon>
    </lineage>
</organism>
<dbReference type="OrthoDB" id="422086at2759"/>
<keyword evidence="3 5" id="KW-1133">Transmembrane helix</keyword>
<dbReference type="PANTHER" id="PTHR43847">
    <property type="entry name" value="BLL3993 PROTEIN"/>
    <property type="match status" value="1"/>
</dbReference>
<comment type="similarity">
    <text evidence="5">Belongs to the class VI-like SAM-binding methyltransferase superfamily. Isoprenylcysteine carboxyl methyltransferase family.</text>
</comment>
<evidence type="ECO:0000256" key="4">
    <source>
        <dbReference type="ARBA" id="ARBA00023136"/>
    </source>
</evidence>
<evidence type="ECO:0000313" key="7">
    <source>
        <dbReference type="Proteomes" id="UP000094801"/>
    </source>
</evidence>
<keyword evidence="5" id="KW-0489">Methyltransferase</keyword>
<dbReference type="PANTHER" id="PTHR43847:SF1">
    <property type="entry name" value="BLL3993 PROTEIN"/>
    <property type="match status" value="1"/>
</dbReference>
<comment type="catalytic activity">
    <reaction evidence="5">
        <text>[protein]-C-terminal S-[(2E,6E)-farnesyl]-L-cysteine + S-adenosyl-L-methionine = [protein]-C-terminal S-[(2E,6E)-farnesyl]-L-cysteine methyl ester + S-adenosyl-L-homocysteine</text>
        <dbReference type="Rhea" id="RHEA:21672"/>
        <dbReference type="Rhea" id="RHEA-COMP:12125"/>
        <dbReference type="Rhea" id="RHEA-COMP:12126"/>
        <dbReference type="ChEBI" id="CHEBI:57856"/>
        <dbReference type="ChEBI" id="CHEBI:59789"/>
        <dbReference type="ChEBI" id="CHEBI:90510"/>
        <dbReference type="ChEBI" id="CHEBI:90511"/>
        <dbReference type="EC" id="2.1.1.100"/>
    </reaction>
</comment>
<keyword evidence="5" id="KW-0808">Transferase</keyword>
<keyword evidence="5" id="KW-0949">S-adenosyl-L-methionine</keyword>
<proteinExistence type="inferred from homology"/>
<evidence type="ECO:0000256" key="3">
    <source>
        <dbReference type="ARBA" id="ARBA00022989"/>
    </source>
</evidence>